<sequence length="159" mass="17726">MKSRRKIIYIVIGLVLIAIASLNFSYYKTESSAYTMASWPSQTANAPFGLTKVKPEDLSVIVLHEKDTLYKAINKTKPVVISVKTLETGPLWIPLYKSIDYTAEATIKEYESKLPLQLTVGGHLSLTGNYSARQARDMINKALGESLANETKRHFSEGQ</sequence>
<keyword evidence="1" id="KW-0472">Membrane</keyword>
<dbReference type="AlphaFoldDB" id="A0A316H6A4"/>
<dbReference type="RefSeq" id="WP_109609150.1">
    <property type="nucleotide sequence ID" value="NZ_QGHA01000007.1"/>
</dbReference>
<name>A0A316H6A4_9SPHI</name>
<organism evidence="2 3">
    <name type="scientific">Mucilaginibacter oryzae</name>
    <dbReference type="NCBI Taxonomy" id="468058"/>
    <lineage>
        <taxon>Bacteria</taxon>
        <taxon>Pseudomonadati</taxon>
        <taxon>Bacteroidota</taxon>
        <taxon>Sphingobacteriia</taxon>
        <taxon>Sphingobacteriales</taxon>
        <taxon>Sphingobacteriaceae</taxon>
        <taxon>Mucilaginibacter</taxon>
    </lineage>
</organism>
<comment type="caution">
    <text evidence="2">The sequence shown here is derived from an EMBL/GenBank/DDBJ whole genome shotgun (WGS) entry which is preliminary data.</text>
</comment>
<dbReference type="Proteomes" id="UP000245678">
    <property type="component" value="Unassembled WGS sequence"/>
</dbReference>
<feature type="transmembrane region" description="Helical" evidence="1">
    <location>
        <begin position="7"/>
        <end position="27"/>
    </location>
</feature>
<protein>
    <submittedName>
        <fullName evidence="2">Uncharacterized protein</fullName>
    </submittedName>
</protein>
<reference evidence="2 3" key="1">
    <citation type="submission" date="2018-05" db="EMBL/GenBank/DDBJ databases">
        <title>Genomic Encyclopedia of Archaeal and Bacterial Type Strains, Phase II (KMG-II): from individual species to whole genera.</title>
        <authorList>
            <person name="Goeker M."/>
        </authorList>
    </citation>
    <scope>NUCLEOTIDE SEQUENCE [LARGE SCALE GENOMIC DNA]</scope>
    <source>
        <strain evidence="2 3">DSM 19975</strain>
    </source>
</reference>
<keyword evidence="3" id="KW-1185">Reference proteome</keyword>
<accession>A0A316H6A4</accession>
<gene>
    <name evidence="2" type="ORF">LX99_03671</name>
</gene>
<dbReference type="EMBL" id="QGHA01000007">
    <property type="protein sequence ID" value="PWK75938.1"/>
    <property type="molecule type" value="Genomic_DNA"/>
</dbReference>
<keyword evidence="1" id="KW-0812">Transmembrane</keyword>
<proteinExistence type="predicted"/>
<evidence type="ECO:0000313" key="2">
    <source>
        <dbReference type="EMBL" id="PWK75938.1"/>
    </source>
</evidence>
<keyword evidence="1" id="KW-1133">Transmembrane helix</keyword>
<evidence type="ECO:0000256" key="1">
    <source>
        <dbReference type="SAM" id="Phobius"/>
    </source>
</evidence>
<evidence type="ECO:0000313" key="3">
    <source>
        <dbReference type="Proteomes" id="UP000245678"/>
    </source>
</evidence>